<keyword evidence="2" id="KW-0732">Signal</keyword>
<protein>
    <recommendedName>
        <fullName evidence="5">DUF2155 domain-containing protein</fullName>
    </recommendedName>
</protein>
<evidence type="ECO:0008006" key="5">
    <source>
        <dbReference type="Google" id="ProtNLM"/>
    </source>
</evidence>
<feature type="compositionally biased region" description="Acidic residues" evidence="1">
    <location>
        <begin position="135"/>
        <end position="146"/>
    </location>
</feature>
<comment type="caution">
    <text evidence="3">The sequence shown here is derived from an EMBL/GenBank/DDBJ whole genome shotgun (WGS) entry which is preliminary data.</text>
</comment>
<evidence type="ECO:0000313" key="3">
    <source>
        <dbReference type="EMBL" id="GGO24273.1"/>
    </source>
</evidence>
<organism evidence="3 4">
    <name type="scientific">Gemmobacter aquaticus</name>
    <dbReference type="NCBI Taxonomy" id="490185"/>
    <lineage>
        <taxon>Bacteria</taxon>
        <taxon>Pseudomonadati</taxon>
        <taxon>Pseudomonadota</taxon>
        <taxon>Alphaproteobacteria</taxon>
        <taxon>Rhodobacterales</taxon>
        <taxon>Paracoccaceae</taxon>
        <taxon>Gemmobacter</taxon>
    </lineage>
</organism>
<evidence type="ECO:0000313" key="4">
    <source>
        <dbReference type="Proteomes" id="UP000598196"/>
    </source>
</evidence>
<proteinExistence type="predicted"/>
<reference evidence="3 4" key="1">
    <citation type="journal article" date="2014" name="Int. J. Syst. Evol. Microbiol.">
        <title>Complete genome sequence of Corynebacterium casei LMG S-19264T (=DSM 44701T), isolated from a smear-ripened cheese.</title>
        <authorList>
            <consortium name="US DOE Joint Genome Institute (JGI-PGF)"/>
            <person name="Walter F."/>
            <person name="Albersmeier A."/>
            <person name="Kalinowski J."/>
            <person name="Ruckert C."/>
        </authorList>
    </citation>
    <scope>NUCLEOTIDE SEQUENCE [LARGE SCALE GENOMIC DNA]</scope>
    <source>
        <strain evidence="3 4">CGMCC 1.7029</strain>
    </source>
</reference>
<feature type="region of interest" description="Disordered" evidence="1">
    <location>
        <begin position="126"/>
        <end position="146"/>
    </location>
</feature>
<name>A0A917YFY8_9RHOB</name>
<dbReference type="Proteomes" id="UP000598196">
    <property type="component" value="Unassembled WGS sequence"/>
</dbReference>
<dbReference type="OrthoDB" id="9810376at2"/>
<feature type="signal peptide" evidence="2">
    <location>
        <begin position="1"/>
        <end position="20"/>
    </location>
</feature>
<dbReference type="AlphaFoldDB" id="A0A917YFY8"/>
<keyword evidence="4" id="KW-1185">Reference proteome</keyword>
<sequence>MRRLALAVLASVLPTGGALAQGAAYTASDGGILRWLDKTTGETADIELASGDSAVSGRLTIRLDECRYPTANPASDAYAHLTIIEEGREGSVFSGWMVASSPALSALEHPRYDVWVLRCLTPDQPQLDVVPEPPATDEEFEAPQEG</sequence>
<feature type="chain" id="PRO_5037242594" description="DUF2155 domain-containing protein" evidence="2">
    <location>
        <begin position="21"/>
        <end position="146"/>
    </location>
</feature>
<gene>
    <name evidence="3" type="ORF">GCM10010991_02480</name>
</gene>
<dbReference type="Pfam" id="PF09923">
    <property type="entry name" value="DUF2155"/>
    <property type="match status" value="1"/>
</dbReference>
<dbReference type="EMBL" id="BMLP01000001">
    <property type="protein sequence ID" value="GGO24273.1"/>
    <property type="molecule type" value="Genomic_DNA"/>
</dbReference>
<dbReference type="RefSeq" id="WP_146285946.1">
    <property type="nucleotide sequence ID" value="NZ_BMLP01000001.1"/>
</dbReference>
<accession>A0A917YFY8</accession>
<evidence type="ECO:0000256" key="1">
    <source>
        <dbReference type="SAM" id="MobiDB-lite"/>
    </source>
</evidence>
<dbReference type="InterPro" id="IPR019225">
    <property type="entry name" value="DUF2155"/>
</dbReference>
<evidence type="ECO:0000256" key="2">
    <source>
        <dbReference type="SAM" id="SignalP"/>
    </source>
</evidence>